<keyword evidence="2" id="KW-0472">Membrane</keyword>
<organism evidence="4 5">
    <name type="scientific">Lentithecium fluviatile CBS 122367</name>
    <dbReference type="NCBI Taxonomy" id="1168545"/>
    <lineage>
        <taxon>Eukaryota</taxon>
        <taxon>Fungi</taxon>
        <taxon>Dikarya</taxon>
        <taxon>Ascomycota</taxon>
        <taxon>Pezizomycotina</taxon>
        <taxon>Dothideomycetes</taxon>
        <taxon>Pleosporomycetidae</taxon>
        <taxon>Pleosporales</taxon>
        <taxon>Massarineae</taxon>
        <taxon>Lentitheciaceae</taxon>
        <taxon>Lentithecium</taxon>
    </lineage>
</organism>
<feature type="transmembrane region" description="Helical" evidence="2">
    <location>
        <begin position="306"/>
        <end position="326"/>
    </location>
</feature>
<feature type="region of interest" description="Disordered" evidence="1">
    <location>
        <begin position="1"/>
        <end position="24"/>
    </location>
</feature>
<dbReference type="Pfam" id="PF20237">
    <property type="entry name" value="DUF6594"/>
    <property type="match status" value="1"/>
</dbReference>
<keyword evidence="2" id="KW-1133">Transmembrane helix</keyword>
<feature type="transmembrane region" description="Helical" evidence="2">
    <location>
        <begin position="281"/>
        <end position="300"/>
    </location>
</feature>
<dbReference type="PANTHER" id="PTHR34502:SF5">
    <property type="entry name" value="DUF6594 DOMAIN-CONTAINING PROTEIN"/>
    <property type="match status" value="1"/>
</dbReference>
<evidence type="ECO:0000256" key="2">
    <source>
        <dbReference type="SAM" id="Phobius"/>
    </source>
</evidence>
<dbReference type="EMBL" id="MU005579">
    <property type="protein sequence ID" value="KAF2685148.1"/>
    <property type="molecule type" value="Genomic_DNA"/>
</dbReference>
<gene>
    <name evidence="4" type="ORF">K458DRAFT_486793</name>
</gene>
<accession>A0A6G1J410</accession>
<evidence type="ECO:0000313" key="5">
    <source>
        <dbReference type="Proteomes" id="UP000799291"/>
    </source>
</evidence>
<sequence length="331" mass="37367">MMAAGLPVRRSSERIPTPPVQQGDAAAATANLRPGNQDRNNKMSGYPRLAIYQSKYQEYAIFRKFSKLNMLNLLYLQAEIKHLEAEMEITMEDDFNCSDAPRKNYHSNWRELSGSCRNEHEDVTPANQQYRTYLRLKEVLKEYNEALIQNSQVSALSSPSQDHRAEFGHIIRRPDYCNQVVANTAGVETDTWTDLENGDFVTLYPQPIDAFTKRILHKLIHYYHKVIGRNEREPDPETGIWVYPDSAIANAGDVVTIILSALIPVSAIISLYYTPSMIGRILVSFGYALLFAGLLWSLTVVKRGEIFALSTALFAIEVVFIGSTVFPNATP</sequence>
<dbReference type="AlphaFoldDB" id="A0A6G1J410"/>
<feature type="domain" description="DUF6594" evidence="3">
    <location>
        <begin position="46"/>
        <end position="318"/>
    </location>
</feature>
<feature type="transmembrane region" description="Helical" evidence="2">
    <location>
        <begin position="254"/>
        <end position="274"/>
    </location>
</feature>
<dbReference type="OrthoDB" id="5342093at2759"/>
<keyword evidence="2" id="KW-0812">Transmembrane</keyword>
<dbReference type="Proteomes" id="UP000799291">
    <property type="component" value="Unassembled WGS sequence"/>
</dbReference>
<name>A0A6G1J410_9PLEO</name>
<dbReference type="PANTHER" id="PTHR34502">
    <property type="entry name" value="DUF6594 DOMAIN-CONTAINING PROTEIN-RELATED"/>
    <property type="match status" value="1"/>
</dbReference>
<protein>
    <recommendedName>
        <fullName evidence="3">DUF6594 domain-containing protein</fullName>
    </recommendedName>
</protein>
<evidence type="ECO:0000256" key="1">
    <source>
        <dbReference type="SAM" id="MobiDB-lite"/>
    </source>
</evidence>
<keyword evidence="5" id="KW-1185">Reference proteome</keyword>
<evidence type="ECO:0000259" key="3">
    <source>
        <dbReference type="Pfam" id="PF20237"/>
    </source>
</evidence>
<dbReference type="InterPro" id="IPR046529">
    <property type="entry name" value="DUF6594"/>
</dbReference>
<proteinExistence type="predicted"/>
<evidence type="ECO:0000313" key="4">
    <source>
        <dbReference type="EMBL" id="KAF2685148.1"/>
    </source>
</evidence>
<reference evidence="4" key="1">
    <citation type="journal article" date="2020" name="Stud. Mycol.">
        <title>101 Dothideomycetes genomes: a test case for predicting lifestyles and emergence of pathogens.</title>
        <authorList>
            <person name="Haridas S."/>
            <person name="Albert R."/>
            <person name="Binder M."/>
            <person name="Bloem J."/>
            <person name="Labutti K."/>
            <person name="Salamov A."/>
            <person name="Andreopoulos B."/>
            <person name="Baker S."/>
            <person name="Barry K."/>
            <person name="Bills G."/>
            <person name="Bluhm B."/>
            <person name="Cannon C."/>
            <person name="Castanera R."/>
            <person name="Culley D."/>
            <person name="Daum C."/>
            <person name="Ezra D."/>
            <person name="Gonzalez J."/>
            <person name="Henrissat B."/>
            <person name="Kuo A."/>
            <person name="Liang C."/>
            <person name="Lipzen A."/>
            <person name="Lutzoni F."/>
            <person name="Magnuson J."/>
            <person name="Mondo S."/>
            <person name="Nolan M."/>
            <person name="Ohm R."/>
            <person name="Pangilinan J."/>
            <person name="Park H.-J."/>
            <person name="Ramirez L."/>
            <person name="Alfaro M."/>
            <person name="Sun H."/>
            <person name="Tritt A."/>
            <person name="Yoshinaga Y."/>
            <person name="Zwiers L.-H."/>
            <person name="Turgeon B."/>
            <person name="Goodwin S."/>
            <person name="Spatafora J."/>
            <person name="Crous P."/>
            <person name="Grigoriev I."/>
        </authorList>
    </citation>
    <scope>NUCLEOTIDE SEQUENCE</scope>
    <source>
        <strain evidence="4">CBS 122367</strain>
    </source>
</reference>